<evidence type="ECO:0000256" key="27">
    <source>
        <dbReference type="ARBA" id="ARBA00023002"/>
    </source>
</evidence>
<evidence type="ECO:0000256" key="23">
    <source>
        <dbReference type="ARBA" id="ARBA00022833"/>
    </source>
</evidence>
<evidence type="ECO:0000256" key="39">
    <source>
        <dbReference type="PROSITE-ProRule" id="PRU00175"/>
    </source>
</evidence>
<keyword evidence="26" id="KW-0156">Chromatin regulator</keyword>
<comment type="catalytic activity">
    <reaction evidence="1">
        <text>S-ubiquitinyl-[E2 ubiquitin-conjugating enzyme]-L-cysteine + [acceptor protein]-L-lysine = [E2 ubiquitin-conjugating enzyme]-L-cysteine + N(6)-ubiquitinyl-[acceptor protein]-L-lysine.</text>
        <dbReference type="EC" id="2.3.2.27"/>
    </reaction>
</comment>
<keyword evidence="18" id="KW-0547">Nucleotide-binding</keyword>
<organism evidence="44 45">
    <name type="scientific">Myotis brandtii</name>
    <name type="common">Brandt's bat</name>
    <dbReference type="NCBI Taxonomy" id="109478"/>
    <lineage>
        <taxon>Eukaryota</taxon>
        <taxon>Metazoa</taxon>
        <taxon>Chordata</taxon>
        <taxon>Craniata</taxon>
        <taxon>Vertebrata</taxon>
        <taxon>Euteleostomi</taxon>
        <taxon>Mammalia</taxon>
        <taxon>Eutheria</taxon>
        <taxon>Laurasiatheria</taxon>
        <taxon>Chiroptera</taxon>
        <taxon>Yangochiroptera</taxon>
        <taxon>Vespertilionidae</taxon>
        <taxon>Myotis</taxon>
    </lineage>
</organism>
<keyword evidence="17" id="KW-0677">Repeat</keyword>
<evidence type="ECO:0000256" key="20">
    <source>
        <dbReference type="ARBA" id="ARBA00022786"/>
    </source>
</evidence>
<dbReference type="InterPro" id="IPR049730">
    <property type="entry name" value="SNF2/RAD54-like_C"/>
</dbReference>
<dbReference type="InterPro" id="IPR011707">
    <property type="entry name" value="Cu-oxidase-like_N"/>
</dbReference>
<dbReference type="eggNOG" id="KOG1001">
    <property type="taxonomic scope" value="Eukaryota"/>
</dbReference>
<evidence type="ECO:0000256" key="19">
    <source>
        <dbReference type="ARBA" id="ARBA00022771"/>
    </source>
</evidence>
<evidence type="ECO:0000256" key="4">
    <source>
        <dbReference type="ARBA" id="ARBA00004642"/>
    </source>
</evidence>
<evidence type="ECO:0000256" key="8">
    <source>
        <dbReference type="ARBA" id="ARBA00012483"/>
    </source>
</evidence>
<comment type="similarity">
    <text evidence="7">Belongs to the multicopper oxidase family.</text>
</comment>
<evidence type="ECO:0000256" key="34">
    <source>
        <dbReference type="ARBA" id="ARBA00023268"/>
    </source>
</evidence>
<evidence type="ECO:0000256" key="7">
    <source>
        <dbReference type="ARBA" id="ARBA00010609"/>
    </source>
</evidence>
<dbReference type="InterPro" id="IPR033138">
    <property type="entry name" value="Cu_oxidase_CS"/>
</dbReference>
<dbReference type="InterPro" id="IPR014905">
    <property type="entry name" value="HIRAN"/>
</dbReference>
<dbReference type="SMART" id="SM00487">
    <property type="entry name" value="DEXDc"/>
    <property type="match status" value="1"/>
</dbReference>
<feature type="region of interest" description="Disordered" evidence="40">
    <location>
        <begin position="590"/>
        <end position="620"/>
    </location>
</feature>
<dbReference type="Gene3D" id="2.60.40.420">
    <property type="entry name" value="Cupredoxins - blue copper proteins"/>
    <property type="match status" value="3"/>
</dbReference>
<evidence type="ECO:0000256" key="18">
    <source>
        <dbReference type="ARBA" id="ARBA00022741"/>
    </source>
</evidence>
<dbReference type="Pfam" id="PF07732">
    <property type="entry name" value="Cu-oxidase_3"/>
    <property type="match status" value="1"/>
</dbReference>
<dbReference type="GO" id="GO:0005507">
    <property type="term" value="F:copper ion binding"/>
    <property type="evidence" value="ECO:0007669"/>
    <property type="project" value="InterPro"/>
</dbReference>
<dbReference type="EC" id="1.16.3.1" evidence="9"/>
<keyword evidence="30" id="KW-0010">Activator</keyword>
<evidence type="ECO:0000256" key="3">
    <source>
        <dbReference type="ARBA" id="ARBA00004604"/>
    </source>
</evidence>
<evidence type="ECO:0000256" key="25">
    <source>
        <dbReference type="ARBA" id="ARBA00022843"/>
    </source>
</evidence>
<evidence type="ECO:0000256" key="31">
    <source>
        <dbReference type="ARBA" id="ARBA00023163"/>
    </source>
</evidence>
<evidence type="ECO:0000256" key="5">
    <source>
        <dbReference type="ARBA" id="ARBA00004906"/>
    </source>
</evidence>
<evidence type="ECO:0000256" key="13">
    <source>
        <dbReference type="ARBA" id="ARBA00022553"/>
    </source>
</evidence>
<dbReference type="Gene3D" id="3.30.40.10">
    <property type="entry name" value="Zinc/RING finger domain, C3HC4 (zinc finger)"/>
    <property type="match status" value="1"/>
</dbReference>
<dbReference type="GO" id="GO:0006281">
    <property type="term" value="P:DNA repair"/>
    <property type="evidence" value="ECO:0007669"/>
    <property type="project" value="TreeGrafter"/>
</dbReference>
<dbReference type="GO" id="GO:0006325">
    <property type="term" value="P:chromatin organization"/>
    <property type="evidence" value="ECO:0007669"/>
    <property type="project" value="UniProtKB-KW"/>
</dbReference>
<feature type="compositionally biased region" description="Polar residues" evidence="40">
    <location>
        <begin position="1028"/>
        <end position="1039"/>
    </location>
</feature>
<evidence type="ECO:0000256" key="33">
    <source>
        <dbReference type="ARBA" id="ARBA00023242"/>
    </source>
</evidence>
<keyword evidence="11" id="KW-0963">Cytoplasm</keyword>
<dbReference type="SUPFAM" id="SSF49503">
    <property type="entry name" value="Cupredoxins"/>
    <property type="match status" value="3"/>
</dbReference>
<keyword evidence="15" id="KW-0479">Metal-binding</keyword>
<evidence type="ECO:0000313" key="44">
    <source>
        <dbReference type="EMBL" id="EPQ06054.1"/>
    </source>
</evidence>
<dbReference type="Proteomes" id="UP000052978">
    <property type="component" value="Unassembled WGS sequence"/>
</dbReference>
<keyword evidence="28" id="KW-0238">DNA-binding</keyword>
<dbReference type="InterPro" id="IPR014001">
    <property type="entry name" value="Helicase_ATP-bd"/>
</dbReference>
<evidence type="ECO:0000256" key="17">
    <source>
        <dbReference type="ARBA" id="ARBA00022737"/>
    </source>
</evidence>
<evidence type="ECO:0000256" key="28">
    <source>
        <dbReference type="ARBA" id="ARBA00023125"/>
    </source>
</evidence>
<dbReference type="FunFam" id="2.60.40.420:FF:000037">
    <property type="entry name" value="Ceruloplasmin"/>
    <property type="match status" value="1"/>
</dbReference>
<evidence type="ECO:0000256" key="40">
    <source>
        <dbReference type="SAM" id="MobiDB-lite"/>
    </source>
</evidence>
<dbReference type="InterPro" id="IPR013083">
    <property type="entry name" value="Znf_RING/FYVE/PHD"/>
</dbReference>
<dbReference type="PANTHER" id="PTHR45626:SF17">
    <property type="entry name" value="HELICASE-LIKE TRANSCRIPTION FACTOR"/>
    <property type="match status" value="1"/>
</dbReference>
<keyword evidence="20" id="KW-0833">Ubl conjugation pathway</keyword>
<evidence type="ECO:0000256" key="26">
    <source>
        <dbReference type="ARBA" id="ARBA00022853"/>
    </source>
</evidence>
<dbReference type="GO" id="GO:0016818">
    <property type="term" value="F:hydrolase activity, acting on acid anhydrides, in phosphorus-containing anhydrides"/>
    <property type="evidence" value="ECO:0007669"/>
    <property type="project" value="InterPro"/>
</dbReference>
<evidence type="ECO:0000256" key="30">
    <source>
        <dbReference type="ARBA" id="ARBA00023159"/>
    </source>
</evidence>
<dbReference type="GO" id="GO:0005730">
    <property type="term" value="C:nucleolus"/>
    <property type="evidence" value="ECO:0007669"/>
    <property type="project" value="UniProtKB-SubCell"/>
</dbReference>
<feature type="compositionally biased region" description="Low complexity" evidence="40">
    <location>
        <begin position="677"/>
        <end position="690"/>
    </location>
</feature>
<sequence>MSICRAGRKIRRRESELLNTAKGLGYHVEPKFHYTDTKEKSSGQLDDSKDVDKEFYLFPIVFDENESLLLDDNIKMFTSASDQVDKEDAEFQESNKMHSMNGFMYGNQPGLNMSKGDLVTWYLFSAGNEADVHGIYFSGNTYLSREERRDTANLFPQTSLTLTMQPDTEGTFDVECLTTDHYTGGMKQKYTVSQRRQLSENPNLYLGERTYFIAAVEVEWDYSPSREWEKELHRLQEQSVSNNAFLDKEEFYIGSKYKKVVYRQYTDGTFQVPVERKAEEEHLGILGPQLHADVGDKVTIIFKNMATRPYSIHAHGVKTESATVTPTFPGETHTYIWKIPERSGAGSEDSACIPWAYYSTVDQVKDLYSGLIGPLIVCRRHYLKVFNPIKKLEFSLLFLVFDENESWYLDDNIKTYSDHPEKVNKDNDEFIESNKMHAINGRMFGNLQGLTMRAGDEVNWYLMGMGNEIDLHSVHFHGHSFQYKHRGVYSSDVFDIFPGTYQTLEMVPRTPGIWLLHCHVTDHIHAGMETTYTVLPNKVPKCAPLRLTQRFSPGHCDHASSRHVSSPLQGEERQPHMACPCSRSSSCVSGLLSRPKSRSHTSNPPTTEEQQPRTAHPCPRNSSCAQHAPCTCPRSSSHMSSLPLSEEQQLCEQSALVQGAAAPQAACPDSRSRSHLSSPPQSKEQQPQKQTAHVRGAAAGDPVWKYLQTVQYGGVHGNFSRLSYPTFFPRFEFQDIIPPDDFLTSDEELDSVLFGTLRGHVVGLRYYTGVVNNNEMVALQRDPNNPYDKNAIKVNNVNGNQVGHLKKELAAALAYIMDNKLAQVEGVVPFGANNTFTMPLHMTLWGKEENRKAVLDQLKKHGFKLGPAPKTFGFSLESGWGSGKAGPSYSMPVHAAVQLTTEQLKTEFDKLFEDLKEDDKTHEMEPAEAIETSLLPHQKQALAWMISRENSKELPPFWEQRSDLYYNTITNFSEKDRPENVHGGILADDMGLGKTLTAIAVILTNFHDGKPLPVERIKKNQLKKECNINNGSMKFGRNNTSEKTDELTKGSRCSGEPSISDVKGKSKYTKSELSSSRSKRRKTAVQYTESSDSEEIETSELPQKVKGKLRTAQSESKSRIKGASALEGSKKTDVERPTTTLIICPLSVLSNWIDQFGQHIKSDVHLNFYVYYGPDRIRDPALLSKQDIVLTTYNILTHDYGMKGDSPLHSIRWLRVILDEGHAIRNPNAQQTKAVLHLEAERKWILTGTPIQNSLKDLWSLLSFLKLKPFLDREWWHRTIQRPVTMGDEGGLRRLQSLIKNITLRRTKTSKVKGKPVLELPERKVFIQHITLSDEERKIYQSVKNEGRDTIGRYFNEGTVLAHYADVLGLLLRLRQICCHAHLLTNAVSSSVPSGNDTPEELQKKLIRKMKLILSSGSDEECAICLDSLTVPVITHCAHVFCKPCICQVIQNEQPHAKCPLCRNDIHGDNLLECPPEELTCGTEKKSNMEWTSSSKINALMHALIDLRKKNPNIKSLVVSQFTTFLSLIETPLRASGFVFTRLDGSMAQKKRVESIQCFQNTEAGSPTIMLLSLKAGGVGLNLSAASRVFLMDPAWNPAAEDQCFDRCHRLGQKQEVIITKFIVKDSVEENMLKIQNTKRELAAGAFGTKKTNASEVKQAKINEIKTLIDL</sequence>
<dbReference type="CDD" id="cd11022">
    <property type="entry name" value="CuRO_4_ceruloplasmin"/>
    <property type="match status" value="1"/>
</dbReference>
<dbReference type="CDD" id="cd04225">
    <property type="entry name" value="CuRO_5_ceruloplasmin"/>
    <property type="match status" value="1"/>
</dbReference>
<evidence type="ECO:0000259" key="42">
    <source>
        <dbReference type="PROSITE" id="PS51192"/>
    </source>
</evidence>
<keyword evidence="13" id="KW-0597">Phosphoprotein</keyword>
<proteinExistence type="inferred from homology"/>
<keyword evidence="32" id="KW-0325">Glycoprotein</keyword>
<dbReference type="InterPro" id="IPR011706">
    <property type="entry name" value="Cu-oxidase_C"/>
</dbReference>
<evidence type="ECO:0000256" key="6">
    <source>
        <dbReference type="ARBA" id="ARBA00008438"/>
    </source>
</evidence>
<evidence type="ECO:0000256" key="36">
    <source>
        <dbReference type="ARBA" id="ARBA00078948"/>
    </source>
</evidence>
<dbReference type="EC" id="2.3.2.27" evidence="8"/>
<evidence type="ECO:0000256" key="16">
    <source>
        <dbReference type="ARBA" id="ARBA00022729"/>
    </source>
</evidence>
<dbReference type="PROSITE" id="PS51192">
    <property type="entry name" value="HELICASE_ATP_BIND_1"/>
    <property type="match status" value="1"/>
</dbReference>
<dbReference type="InterPro" id="IPR050628">
    <property type="entry name" value="SNF2_RAD54_helicase_TF"/>
</dbReference>
<feature type="compositionally biased region" description="Basic and acidic residues" evidence="40">
    <location>
        <begin position="1040"/>
        <end position="1049"/>
    </location>
</feature>
<dbReference type="InterPro" id="IPR002355">
    <property type="entry name" value="Cu_oxidase_Cu_BS"/>
</dbReference>
<keyword evidence="10" id="KW-0488">Methylation</keyword>
<evidence type="ECO:0000256" key="32">
    <source>
        <dbReference type="ARBA" id="ARBA00023180"/>
    </source>
</evidence>
<protein>
    <recommendedName>
        <fullName evidence="35">Helicase-like transcription factor</fullName>
        <ecNumber evidence="9">1.16.3.1</ecNumber>
        <ecNumber evidence="8">2.3.2.27</ecNumber>
    </recommendedName>
    <alternativeName>
        <fullName evidence="36">RING-type E3 ubiquitin transferase HLTF</fullName>
    </alternativeName>
    <alternativeName>
        <fullName evidence="37">SWI/SNF-related matrix-associated actin-dependent regulator of chromatin subfamily A member 3</fullName>
    </alternativeName>
    <alternativeName>
        <fullName evidence="38">Sucrose nonfermenting protein 2-like 3</fullName>
    </alternativeName>
</protein>
<dbReference type="CDD" id="cd16509">
    <property type="entry name" value="RING-HC_HLTF"/>
    <property type="match status" value="1"/>
</dbReference>
<dbReference type="SMART" id="SM00490">
    <property type="entry name" value="HELICc"/>
    <property type="match status" value="1"/>
</dbReference>
<keyword evidence="19 39" id="KW-0863">Zinc-finger</keyword>
<dbReference type="GO" id="GO:0008094">
    <property type="term" value="F:ATP-dependent activity, acting on DNA"/>
    <property type="evidence" value="ECO:0007669"/>
    <property type="project" value="TreeGrafter"/>
</dbReference>
<dbReference type="InterPro" id="IPR008972">
    <property type="entry name" value="Cupredoxin"/>
</dbReference>
<feature type="region of interest" description="Disordered" evidence="40">
    <location>
        <begin position="1028"/>
        <end position="1131"/>
    </location>
</feature>
<dbReference type="GO" id="GO:0005654">
    <property type="term" value="C:nucleoplasm"/>
    <property type="evidence" value="ECO:0007669"/>
    <property type="project" value="UniProtKB-SubCell"/>
</dbReference>
<name>S7MP29_MYOBR</name>
<keyword evidence="14" id="KW-0808">Transferase</keyword>
<keyword evidence="33" id="KW-0539">Nucleus</keyword>
<feature type="domain" description="RING-type" evidence="41">
    <location>
        <begin position="1422"/>
        <end position="1463"/>
    </location>
</feature>
<dbReference type="PROSITE" id="PS00518">
    <property type="entry name" value="ZF_RING_1"/>
    <property type="match status" value="1"/>
</dbReference>
<dbReference type="FunFam" id="2.60.40.420:FF:000033">
    <property type="entry name" value="Ceruloplasmin"/>
    <property type="match status" value="1"/>
</dbReference>
<evidence type="ECO:0000256" key="21">
    <source>
        <dbReference type="ARBA" id="ARBA00022801"/>
    </source>
</evidence>
<dbReference type="Pfam" id="PF08797">
    <property type="entry name" value="HIRAN"/>
    <property type="match status" value="1"/>
</dbReference>
<evidence type="ECO:0000256" key="24">
    <source>
        <dbReference type="ARBA" id="ARBA00022840"/>
    </source>
</evidence>
<keyword evidence="29" id="KW-1015">Disulfide bond</keyword>
<dbReference type="Gene3D" id="3.40.50.300">
    <property type="entry name" value="P-loop containing nucleotide triphosphate hydrolases"/>
    <property type="match status" value="1"/>
</dbReference>
<feature type="domain" description="Helicase ATP-binding" evidence="42">
    <location>
        <begin position="1101"/>
        <end position="1268"/>
    </location>
</feature>
<dbReference type="Pfam" id="PF13923">
    <property type="entry name" value="zf-C3HC4_2"/>
    <property type="match status" value="1"/>
</dbReference>
<dbReference type="SMART" id="SM00910">
    <property type="entry name" value="HIRAN"/>
    <property type="match status" value="1"/>
</dbReference>
<dbReference type="FunFam" id="3.40.50.10810:FF:000027">
    <property type="entry name" value="helicase-like transcription factor isoform X3"/>
    <property type="match status" value="1"/>
</dbReference>
<evidence type="ECO:0000256" key="22">
    <source>
        <dbReference type="ARBA" id="ARBA00022806"/>
    </source>
</evidence>
<keyword evidence="22 44" id="KW-0347">Helicase</keyword>
<evidence type="ECO:0000256" key="1">
    <source>
        <dbReference type="ARBA" id="ARBA00000900"/>
    </source>
</evidence>
<dbReference type="PROSITE" id="PS51194">
    <property type="entry name" value="HELICASE_CTER"/>
    <property type="match status" value="1"/>
</dbReference>
<keyword evidence="31" id="KW-0804">Transcription</keyword>
<evidence type="ECO:0000259" key="43">
    <source>
        <dbReference type="PROSITE" id="PS51194"/>
    </source>
</evidence>
<dbReference type="InterPro" id="IPR001650">
    <property type="entry name" value="Helicase_C-like"/>
</dbReference>
<dbReference type="InterPro" id="IPR000330">
    <property type="entry name" value="SNF2_N"/>
</dbReference>
<dbReference type="CDD" id="cd18793">
    <property type="entry name" value="SF2_C_SNF"/>
    <property type="match status" value="1"/>
</dbReference>
<dbReference type="GO" id="GO:0005737">
    <property type="term" value="C:cytoplasm"/>
    <property type="evidence" value="ECO:0007669"/>
    <property type="project" value="UniProtKB-SubCell"/>
</dbReference>
<dbReference type="GO" id="GO:0004386">
    <property type="term" value="F:helicase activity"/>
    <property type="evidence" value="ECO:0007669"/>
    <property type="project" value="UniProtKB-KW"/>
</dbReference>
<evidence type="ECO:0000256" key="29">
    <source>
        <dbReference type="ARBA" id="ARBA00023157"/>
    </source>
</evidence>
<dbReference type="GO" id="GO:0008270">
    <property type="term" value="F:zinc ion binding"/>
    <property type="evidence" value="ECO:0007669"/>
    <property type="project" value="UniProtKB-KW"/>
</dbReference>
<keyword evidence="12" id="KW-1017">Isopeptide bond</keyword>
<dbReference type="SUPFAM" id="SSF52540">
    <property type="entry name" value="P-loop containing nucleoside triphosphate hydrolases"/>
    <property type="match status" value="2"/>
</dbReference>
<dbReference type="FunFam" id="2.60.40.420:FF:000015">
    <property type="entry name" value="Ceruloplasmin"/>
    <property type="match status" value="1"/>
</dbReference>
<evidence type="ECO:0000256" key="14">
    <source>
        <dbReference type="ARBA" id="ARBA00022679"/>
    </source>
</evidence>
<feature type="region of interest" description="Disordered" evidence="40">
    <location>
        <begin position="662"/>
        <end position="697"/>
    </location>
</feature>
<dbReference type="Gene3D" id="3.40.50.10810">
    <property type="entry name" value="Tandem AAA-ATPase domain"/>
    <property type="match status" value="2"/>
</dbReference>
<dbReference type="Gene3D" id="3.30.70.2330">
    <property type="match status" value="1"/>
</dbReference>
<dbReference type="SMART" id="SM00184">
    <property type="entry name" value="RING"/>
    <property type="match status" value="1"/>
</dbReference>
<dbReference type="PANTHER" id="PTHR45626">
    <property type="entry name" value="TRANSCRIPTION TERMINATION FACTOR 2-RELATED"/>
    <property type="match status" value="1"/>
</dbReference>
<evidence type="ECO:0000256" key="9">
    <source>
        <dbReference type="ARBA" id="ARBA00013107"/>
    </source>
</evidence>
<evidence type="ECO:0000259" key="41">
    <source>
        <dbReference type="PROSITE" id="PS50089"/>
    </source>
</evidence>
<dbReference type="PROSITE" id="PS50089">
    <property type="entry name" value="ZF_RING_2"/>
    <property type="match status" value="1"/>
</dbReference>
<dbReference type="GO" id="GO:0005524">
    <property type="term" value="F:ATP binding"/>
    <property type="evidence" value="ECO:0007669"/>
    <property type="project" value="UniProtKB-KW"/>
</dbReference>
<keyword evidence="21" id="KW-0378">Hydrolase</keyword>
<accession>S7MP29</accession>
<dbReference type="SUPFAM" id="SSF57850">
    <property type="entry name" value="RING/U-box"/>
    <property type="match status" value="1"/>
</dbReference>
<evidence type="ECO:0000256" key="38">
    <source>
        <dbReference type="ARBA" id="ARBA00079572"/>
    </source>
</evidence>
<dbReference type="InterPro" id="IPR027417">
    <property type="entry name" value="P-loop_NTPase"/>
</dbReference>
<keyword evidence="25" id="KW-0832">Ubl conjugation</keyword>
<keyword evidence="23" id="KW-0862">Zinc</keyword>
<dbReference type="PROSITE" id="PS00080">
    <property type="entry name" value="MULTICOPPER_OXIDASE2"/>
    <property type="match status" value="1"/>
</dbReference>
<keyword evidence="45" id="KW-1185">Reference proteome</keyword>
<evidence type="ECO:0000256" key="15">
    <source>
        <dbReference type="ARBA" id="ARBA00022723"/>
    </source>
</evidence>
<dbReference type="Pfam" id="PF07731">
    <property type="entry name" value="Cu-oxidase_2"/>
    <property type="match status" value="1"/>
</dbReference>
<evidence type="ECO:0000256" key="10">
    <source>
        <dbReference type="ARBA" id="ARBA00022481"/>
    </source>
</evidence>
<evidence type="ECO:0000256" key="12">
    <source>
        <dbReference type="ARBA" id="ARBA00022499"/>
    </source>
</evidence>
<dbReference type="CDD" id="cd18071">
    <property type="entry name" value="DEXHc_HLTF1_SMARC3"/>
    <property type="match status" value="1"/>
</dbReference>
<comment type="similarity">
    <text evidence="6">Belongs to the SNF2/RAD54 helicase family. RAD16 subfamily.</text>
</comment>
<feature type="domain" description="Helicase C-terminal" evidence="43">
    <location>
        <begin position="1499"/>
        <end position="1663"/>
    </location>
</feature>
<keyword evidence="34" id="KW-0511">Multifunctional enzyme</keyword>
<keyword evidence="27" id="KW-0560">Oxidoreductase</keyword>
<feature type="region of interest" description="Disordered" evidence="40">
    <location>
        <begin position="555"/>
        <end position="577"/>
    </location>
</feature>
<reference evidence="44 45" key="1">
    <citation type="journal article" date="2013" name="Nat. Commun.">
        <title>Genome analysis reveals insights into physiology and longevity of the Brandt's bat Myotis brandtii.</title>
        <authorList>
            <person name="Seim I."/>
            <person name="Fang X."/>
            <person name="Xiong Z."/>
            <person name="Lobanov A.V."/>
            <person name="Huang Z."/>
            <person name="Ma S."/>
            <person name="Feng Y."/>
            <person name="Turanov A.A."/>
            <person name="Zhu Y."/>
            <person name="Lenz T.L."/>
            <person name="Gerashchenko M.V."/>
            <person name="Fan D."/>
            <person name="Hee Yim S."/>
            <person name="Yao X."/>
            <person name="Jordan D."/>
            <person name="Xiong Y."/>
            <person name="Ma Y."/>
            <person name="Lyapunov A.N."/>
            <person name="Chen G."/>
            <person name="Kulakova O.I."/>
            <person name="Sun Y."/>
            <person name="Lee S.G."/>
            <person name="Bronson R.T."/>
            <person name="Moskalev A.A."/>
            <person name="Sunyaev S.R."/>
            <person name="Zhang G."/>
            <person name="Krogh A."/>
            <person name="Wang J."/>
            <person name="Gladyshev V.N."/>
        </authorList>
    </citation>
    <scope>NUCLEOTIDE SEQUENCE [LARGE SCALE GENOMIC DNA]</scope>
</reference>
<dbReference type="InterPro" id="IPR048236">
    <property type="entry name" value="Ceruloplasmin-like_CuRO_5"/>
</dbReference>
<dbReference type="FunFam" id="3.30.70.2330:FF:000001">
    <property type="entry name" value="helicase-like transcription factor isoform X2"/>
    <property type="match status" value="1"/>
</dbReference>
<dbReference type="InterPro" id="IPR001841">
    <property type="entry name" value="Znf_RING"/>
</dbReference>
<feature type="compositionally biased region" description="Polar residues" evidence="40">
    <location>
        <begin position="600"/>
        <end position="613"/>
    </location>
</feature>
<keyword evidence="16" id="KW-0732">Signal</keyword>
<dbReference type="InterPro" id="IPR017907">
    <property type="entry name" value="Znf_RING_CS"/>
</dbReference>
<dbReference type="EMBL" id="KE161952">
    <property type="protein sequence ID" value="EPQ06054.1"/>
    <property type="molecule type" value="Genomic_DNA"/>
</dbReference>
<dbReference type="GO" id="GO:0003677">
    <property type="term" value="F:DNA binding"/>
    <property type="evidence" value="ECO:0007669"/>
    <property type="project" value="UniProtKB-KW"/>
</dbReference>
<comment type="pathway">
    <text evidence="5">Protein modification; protein ubiquitination.</text>
</comment>
<evidence type="ECO:0000313" key="45">
    <source>
        <dbReference type="Proteomes" id="UP000052978"/>
    </source>
</evidence>
<evidence type="ECO:0000256" key="2">
    <source>
        <dbReference type="ARBA" id="ARBA00004496"/>
    </source>
</evidence>
<dbReference type="PROSITE" id="PS00079">
    <property type="entry name" value="MULTICOPPER_OXIDASE1"/>
    <property type="match status" value="2"/>
</dbReference>
<dbReference type="FunFam" id="3.40.50.10810:FF:000023">
    <property type="entry name" value="helicase-like transcription factor isoform X1"/>
    <property type="match status" value="1"/>
</dbReference>
<evidence type="ECO:0000256" key="35">
    <source>
        <dbReference type="ARBA" id="ARBA00074454"/>
    </source>
</evidence>
<dbReference type="GO" id="GO:0061630">
    <property type="term" value="F:ubiquitin protein ligase activity"/>
    <property type="evidence" value="ECO:0007669"/>
    <property type="project" value="UniProtKB-EC"/>
</dbReference>
<dbReference type="InterPro" id="IPR038718">
    <property type="entry name" value="SNF2-like_sf"/>
</dbReference>
<keyword evidence="24" id="KW-0067">ATP-binding</keyword>
<gene>
    <name evidence="44" type="ORF">D623_10032841</name>
</gene>
<dbReference type="FunFam" id="3.30.40.10:FF:000271">
    <property type="entry name" value="helicase-like transcription factor isoform X2"/>
    <property type="match status" value="1"/>
</dbReference>
<evidence type="ECO:0000256" key="37">
    <source>
        <dbReference type="ARBA" id="ARBA00079539"/>
    </source>
</evidence>
<dbReference type="GO" id="GO:0004322">
    <property type="term" value="F:ferroxidase activity"/>
    <property type="evidence" value="ECO:0007669"/>
    <property type="project" value="UniProtKB-EC"/>
</dbReference>
<dbReference type="Pfam" id="PF00176">
    <property type="entry name" value="SNF2-rel_dom"/>
    <property type="match status" value="1"/>
</dbReference>
<dbReference type="CDD" id="cd11012">
    <property type="entry name" value="CuRO_6_ceruloplasmin"/>
    <property type="match status" value="1"/>
</dbReference>
<dbReference type="Pfam" id="PF00271">
    <property type="entry name" value="Helicase_C"/>
    <property type="match status" value="1"/>
</dbReference>
<evidence type="ECO:0000256" key="11">
    <source>
        <dbReference type="ARBA" id="ARBA00022490"/>
    </source>
</evidence>
<comment type="subcellular location">
    <subcellularLocation>
        <location evidence="2">Cytoplasm</location>
    </subcellularLocation>
    <subcellularLocation>
        <location evidence="3">Nucleus</location>
        <location evidence="3">Nucleolus</location>
    </subcellularLocation>
    <subcellularLocation>
        <location evidence="4">Nucleus</location>
        <location evidence="4">Nucleoplasm</location>
    </subcellularLocation>
</comment>